<dbReference type="GO" id="GO:0005789">
    <property type="term" value="C:endoplasmic reticulum membrane"/>
    <property type="evidence" value="ECO:0007669"/>
    <property type="project" value="UniProtKB-SubCell"/>
</dbReference>
<gene>
    <name evidence="14" type="ORF">BC938DRAFT_473675</name>
</gene>
<dbReference type="EMBL" id="RBNJ01000162">
    <property type="protein sequence ID" value="RUS35252.1"/>
    <property type="molecule type" value="Genomic_DNA"/>
</dbReference>
<dbReference type="PROSITE" id="PS51352">
    <property type="entry name" value="THIOREDOXIN_2"/>
    <property type="match status" value="1"/>
</dbReference>
<keyword evidence="2" id="KW-0813">Transport</keyword>
<feature type="domain" description="Thioredoxin" evidence="13">
    <location>
        <begin position="9"/>
        <end position="145"/>
    </location>
</feature>
<evidence type="ECO:0000256" key="10">
    <source>
        <dbReference type="ARBA" id="ARBA00023157"/>
    </source>
</evidence>
<keyword evidence="7" id="KW-0249">Electron transport</keyword>
<keyword evidence="8" id="KW-1133">Transmembrane helix</keyword>
<comment type="caution">
    <text evidence="14">The sequence shown here is derived from an EMBL/GenBank/DDBJ whole genome shotgun (WGS) entry which is preliminary data.</text>
</comment>
<evidence type="ECO:0000256" key="5">
    <source>
        <dbReference type="ARBA" id="ARBA00022729"/>
    </source>
</evidence>
<keyword evidence="5 12" id="KW-0732">Signal</keyword>
<dbReference type="InterPro" id="IPR036249">
    <property type="entry name" value="Thioredoxin-like_sf"/>
</dbReference>
<protein>
    <recommendedName>
        <fullName evidence="13">Thioredoxin domain-containing protein</fullName>
    </recommendedName>
</protein>
<feature type="signal peptide" evidence="12">
    <location>
        <begin position="1"/>
        <end position="27"/>
    </location>
</feature>
<keyword evidence="6" id="KW-0256">Endoplasmic reticulum</keyword>
<organism evidence="14 15">
    <name type="scientific">Jimgerdemannia flammicorona</name>
    <dbReference type="NCBI Taxonomy" id="994334"/>
    <lineage>
        <taxon>Eukaryota</taxon>
        <taxon>Fungi</taxon>
        <taxon>Fungi incertae sedis</taxon>
        <taxon>Mucoromycota</taxon>
        <taxon>Mucoromycotina</taxon>
        <taxon>Endogonomycetes</taxon>
        <taxon>Endogonales</taxon>
        <taxon>Endogonaceae</taxon>
        <taxon>Jimgerdemannia</taxon>
    </lineage>
</organism>
<evidence type="ECO:0000256" key="4">
    <source>
        <dbReference type="ARBA" id="ARBA00022692"/>
    </source>
</evidence>
<evidence type="ECO:0000256" key="8">
    <source>
        <dbReference type="ARBA" id="ARBA00022989"/>
    </source>
</evidence>
<feature type="chain" id="PRO_5019075869" description="Thioredoxin domain-containing protein" evidence="12">
    <location>
        <begin position="28"/>
        <end position="347"/>
    </location>
</feature>
<evidence type="ECO:0000256" key="7">
    <source>
        <dbReference type="ARBA" id="ARBA00022982"/>
    </source>
</evidence>
<keyword evidence="4" id="KW-0812">Transmembrane</keyword>
<keyword evidence="11" id="KW-0676">Redox-active center</keyword>
<dbReference type="SUPFAM" id="SSF52833">
    <property type="entry name" value="Thioredoxin-like"/>
    <property type="match status" value="1"/>
</dbReference>
<dbReference type="AlphaFoldDB" id="A0A433QZQ0"/>
<name>A0A433QZQ0_9FUNG</name>
<accession>A0A433QZQ0</accession>
<evidence type="ECO:0000256" key="6">
    <source>
        <dbReference type="ARBA" id="ARBA00022824"/>
    </source>
</evidence>
<evidence type="ECO:0000256" key="3">
    <source>
        <dbReference type="ARBA" id="ARBA00022553"/>
    </source>
</evidence>
<evidence type="ECO:0000256" key="9">
    <source>
        <dbReference type="ARBA" id="ARBA00023136"/>
    </source>
</evidence>
<keyword evidence="3" id="KW-0597">Phosphoprotein</keyword>
<reference evidence="14 15" key="1">
    <citation type="journal article" date="2018" name="New Phytol.">
        <title>Phylogenomics of Endogonaceae and evolution of mycorrhizas within Mucoromycota.</title>
        <authorList>
            <person name="Chang Y."/>
            <person name="Desiro A."/>
            <person name="Na H."/>
            <person name="Sandor L."/>
            <person name="Lipzen A."/>
            <person name="Clum A."/>
            <person name="Barry K."/>
            <person name="Grigoriev I.V."/>
            <person name="Martin F.M."/>
            <person name="Stajich J.E."/>
            <person name="Smith M.E."/>
            <person name="Bonito G."/>
            <person name="Spatafora J.W."/>
        </authorList>
    </citation>
    <scope>NUCLEOTIDE SEQUENCE [LARGE SCALE GENOMIC DNA]</scope>
    <source>
        <strain evidence="14 15">AD002</strain>
    </source>
</reference>
<evidence type="ECO:0000256" key="1">
    <source>
        <dbReference type="ARBA" id="ARBA00004115"/>
    </source>
</evidence>
<dbReference type="InterPro" id="IPR013766">
    <property type="entry name" value="Thioredoxin_domain"/>
</dbReference>
<dbReference type="Pfam" id="PF00085">
    <property type="entry name" value="Thioredoxin"/>
    <property type="match status" value="1"/>
</dbReference>
<evidence type="ECO:0000256" key="2">
    <source>
        <dbReference type="ARBA" id="ARBA00022448"/>
    </source>
</evidence>
<dbReference type="InterPro" id="IPR017937">
    <property type="entry name" value="Thioredoxin_CS"/>
</dbReference>
<comment type="subcellular location">
    <subcellularLocation>
        <location evidence="1">Endoplasmic reticulum membrane</location>
        <topology evidence="1">Single-pass type I membrane protein</topology>
    </subcellularLocation>
</comment>
<evidence type="ECO:0000256" key="11">
    <source>
        <dbReference type="ARBA" id="ARBA00023284"/>
    </source>
</evidence>
<evidence type="ECO:0000313" key="14">
    <source>
        <dbReference type="EMBL" id="RUS35252.1"/>
    </source>
</evidence>
<keyword evidence="9" id="KW-0472">Membrane</keyword>
<dbReference type="Gene3D" id="3.40.30.10">
    <property type="entry name" value="Glutaredoxin"/>
    <property type="match status" value="1"/>
</dbReference>
<keyword evidence="15" id="KW-1185">Reference proteome</keyword>
<keyword evidence="10" id="KW-1015">Disulfide bond</keyword>
<dbReference type="InterPro" id="IPR052454">
    <property type="entry name" value="TMX_domain-containing"/>
</dbReference>
<evidence type="ECO:0000313" key="15">
    <source>
        <dbReference type="Proteomes" id="UP000274822"/>
    </source>
</evidence>
<evidence type="ECO:0000256" key="12">
    <source>
        <dbReference type="SAM" id="SignalP"/>
    </source>
</evidence>
<evidence type="ECO:0000259" key="13">
    <source>
        <dbReference type="PROSITE" id="PS51352"/>
    </source>
</evidence>
<dbReference type="PANTHER" id="PTHR46107">
    <property type="entry name" value="DUMPY: SHORTER THAN WILD-TYPE"/>
    <property type="match status" value="1"/>
</dbReference>
<proteinExistence type="predicted"/>
<dbReference type="GO" id="GO:0015036">
    <property type="term" value="F:disulfide oxidoreductase activity"/>
    <property type="evidence" value="ECO:0007669"/>
    <property type="project" value="TreeGrafter"/>
</dbReference>
<dbReference type="Proteomes" id="UP000274822">
    <property type="component" value="Unassembled WGS sequence"/>
</dbReference>
<sequence length="347" mass="39132">MNHRHSLLLLLPLLLAVFSVFPPSVRAQGEIPPSVVVDLTDSDIGQLEKGEWLIEFYAPWCAACHRFKGFYDLAAFMVFDHDPSIQLAKVNVDDNPGLSSQFFAFRLPAFYHIKDGQVREARIRLDTPQGAIDYLKRQEWKNSKVWDNLFSPFSTFGHFMNRIGRSAKYIVDHREDIKRGALYVGVAWLAYIAFAKVAEVISLVKVTIPVAAVEVDEPKKTKTDTIQATIIYHRLKPTDSELTLVIYLRTTLIMGSHVHGFPGPNERPGRGRRTRAIPLSPHTHHEQAGPLTRSSTTLPALFTRSNTPMAHPATSWLPCYSRCTYSCDVVANYTSLKFEHCTPGFGH</sequence>
<dbReference type="PROSITE" id="PS00194">
    <property type="entry name" value="THIOREDOXIN_1"/>
    <property type="match status" value="1"/>
</dbReference>
<dbReference type="PANTHER" id="PTHR46107:SF3">
    <property type="entry name" value="THIOREDOXIN DOMAIN-CONTAINING PROTEIN"/>
    <property type="match status" value="1"/>
</dbReference>